<dbReference type="RefSeq" id="WP_015328165.1">
    <property type="nucleotide sequence ID" value="NC_019978.1"/>
</dbReference>
<dbReference type="PATRIC" id="fig|748449.3.peg.2501"/>
<dbReference type="Gene3D" id="1.10.10.10">
    <property type="entry name" value="Winged helix-like DNA-binding domain superfamily/Winged helix DNA-binding domain"/>
    <property type="match status" value="1"/>
</dbReference>
<dbReference type="InterPro" id="IPR005119">
    <property type="entry name" value="LysR_subst-bd"/>
</dbReference>
<dbReference type="GO" id="GO:0000976">
    <property type="term" value="F:transcription cis-regulatory region binding"/>
    <property type="evidence" value="ECO:0007669"/>
    <property type="project" value="TreeGrafter"/>
</dbReference>
<protein>
    <submittedName>
        <fullName evidence="6">Transcriptional regulator</fullName>
    </submittedName>
</protein>
<dbReference type="Gene3D" id="3.40.190.290">
    <property type="match status" value="1"/>
</dbReference>
<dbReference type="Proteomes" id="UP000010880">
    <property type="component" value="Chromosome"/>
</dbReference>
<dbReference type="FunFam" id="1.10.10.10:FF:000001">
    <property type="entry name" value="LysR family transcriptional regulator"/>
    <property type="match status" value="1"/>
</dbReference>
<dbReference type="InterPro" id="IPR036388">
    <property type="entry name" value="WH-like_DNA-bd_sf"/>
</dbReference>
<gene>
    <name evidence="6" type="ordered locus">Halha_2579</name>
</gene>
<dbReference type="EMBL" id="CP003359">
    <property type="protein sequence ID" value="AGB42453.1"/>
    <property type="molecule type" value="Genomic_DNA"/>
</dbReference>
<dbReference type="Pfam" id="PF03466">
    <property type="entry name" value="LysR_substrate"/>
    <property type="match status" value="1"/>
</dbReference>
<evidence type="ECO:0000256" key="3">
    <source>
        <dbReference type="ARBA" id="ARBA00023125"/>
    </source>
</evidence>
<comment type="similarity">
    <text evidence="1">Belongs to the LysR transcriptional regulatory family.</text>
</comment>
<dbReference type="GO" id="GO:0003700">
    <property type="term" value="F:DNA-binding transcription factor activity"/>
    <property type="evidence" value="ECO:0007669"/>
    <property type="project" value="InterPro"/>
</dbReference>
<dbReference type="CDD" id="cd05466">
    <property type="entry name" value="PBP2_LTTR_substrate"/>
    <property type="match status" value="1"/>
</dbReference>
<evidence type="ECO:0000313" key="6">
    <source>
        <dbReference type="EMBL" id="AGB42453.1"/>
    </source>
</evidence>
<dbReference type="KEGG" id="hhl:Halha_2579"/>
<proteinExistence type="inferred from homology"/>
<dbReference type="PROSITE" id="PS50931">
    <property type="entry name" value="HTH_LYSR"/>
    <property type="match status" value="1"/>
</dbReference>
<reference evidence="7" key="1">
    <citation type="submission" date="2012-02" db="EMBL/GenBank/DDBJ databases">
        <title>The complete genome of Halobacteroides halobius DSM 5150.</title>
        <authorList>
            <person name="Lucas S."/>
            <person name="Copeland A."/>
            <person name="Lapidus A."/>
            <person name="Glavina del Rio T."/>
            <person name="Dalin E."/>
            <person name="Tice H."/>
            <person name="Bruce D."/>
            <person name="Goodwin L."/>
            <person name="Pitluck S."/>
            <person name="Peters L."/>
            <person name="Mikhailova N."/>
            <person name="Gu W."/>
            <person name="Kyrpides N."/>
            <person name="Mavromatis K."/>
            <person name="Ivanova N."/>
            <person name="Brettin T."/>
            <person name="Detter J.C."/>
            <person name="Han C."/>
            <person name="Larimer F."/>
            <person name="Land M."/>
            <person name="Hauser L."/>
            <person name="Markowitz V."/>
            <person name="Cheng J.-F."/>
            <person name="Hugenholtz P."/>
            <person name="Woyke T."/>
            <person name="Wu D."/>
            <person name="Tindall B."/>
            <person name="Pomrenke H."/>
            <person name="Brambilla E."/>
            <person name="Klenk H.-P."/>
            <person name="Eisen J.A."/>
        </authorList>
    </citation>
    <scope>NUCLEOTIDE SEQUENCE [LARGE SCALE GENOMIC DNA]</scope>
    <source>
        <strain evidence="7">ATCC 35273 / DSM 5150 / MD-1</strain>
    </source>
</reference>
<feature type="domain" description="HTH lysR-type" evidence="5">
    <location>
        <begin position="3"/>
        <end position="60"/>
    </location>
</feature>
<evidence type="ECO:0000256" key="4">
    <source>
        <dbReference type="ARBA" id="ARBA00023163"/>
    </source>
</evidence>
<organism evidence="6 7">
    <name type="scientific">Halobacteroides halobius (strain ATCC 35273 / DSM 5150 / MD-1)</name>
    <dbReference type="NCBI Taxonomy" id="748449"/>
    <lineage>
        <taxon>Bacteria</taxon>
        <taxon>Bacillati</taxon>
        <taxon>Bacillota</taxon>
        <taxon>Clostridia</taxon>
        <taxon>Halanaerobiales</taxon>
        <taxon>Halobacteroidaceae</taxon>
        <taxon>Halobacteroides</taxon>
    </lineage>
</organism>
<keyword evidence="3" id="KW-0238">DNA-binding</keyword>
<name>L0KEG5_HALHC</name>
<dbReference type="SUPFAM" id="SSF46785">
    <property type="entry name" value="Winged helix' DNA-binding domain"/>
    <property type="match status" value="1"/>
</dbReference>
<evidence type="ECO:0000313" key="7">
    <source>
        <dbReference type="Proteomes" id="UP000010880"/>
    </source>
</evidence>
<evidence type="ECO:0000256" key="2">
    <source>
        <dbReference type="ARBA" id="ARBA00023015"/>
    </source>
</evidence>
<dbReference type="HOGENOM" id="CLU_039613_6_1_9"/>
<sequence>MNINYELYKVFYYVAKHLSFSKAGKELYISQSAVSQSIKSLEKELATPLFIRSTKRVSLTKEGKMLYKHIKPAFNLIKNGEKNIQEINSFKKGEIHIGANDTICKYFLLPYLKKFHELYPQIHIQITNRTSAKCVELLKEGAVDLIITNLPNYQITNFMNIKQIFSFKDVFISGHNYNELKNERINVNTLTNYSLLMLEENTTTRKFFDSLMNDLAIDITPEVELGSVDLLIEMAKIGLGISFVPDYCIGEVNNIFRLNIEEELPERNLGLVTNEKLPSSIASKKFIELMTSS</sequence>
<dbReference type="eggNOG" id="COG0583">
    <property type="taxonomic scope" value="Bacteria"/>
</dbReference>
<dbReference type="PRINTS" id="PR00039">
    <property type="entry name" value="HTHLYSR"/>
</dbReference>
<dbReference type="PANTHER" id="PTHR30126:SF64">
    <property type="entry name" value="HTH-TYPE TRANSCRIPTIONAL REGULATOR CITR"/>
    <property type="match status" value="1"/>
</dbReference>
<keyword evidence="7" id="KW-1185">Reference proteome</keyword>
<dbReference type="PANTHER" id="PTHR30126">
    <property type="entry name" value="HTH-TYPE TRANSCRIPTIONAL REGULATOR"/>
    <property type="match status" value="1"/>
</dbReference>
<keyword evidence="2" id="KW-0805">Transcription regulation</keyword>
<dbReference type="InterPro" id="IPR036390">
    <property type="entry name" value="WH_DNA-bd_sf"/>
</dbReference>
<accession>L0KEG5</accession>
<dbReference type="AlphaFoldDB" id="L0KEG5"/>
<evidence type="ECO:0000256" key="1">
    <source>
        <dbReference type="ARBA" id="ARBA00009437"/>
    </source>
</evidence>
<dbReference type="InterPro" id="IPR000847">
    <property type="entry name" value="LysR_HTH_N"/>
</dbReference>
<dbReference type="SUPFAM" id="SSF53850">
    <property type="entry name" value="Periplasmic binding protein-like II"/>
    <property type="match status" value="1"/>
</dbReference>
<evidence type="ECO:0000259" key="5">
    <source>
        <dbReference type="PROSITE" id="PS50931"/>
    </source>
</evidence>
<dbReference type="Pfam" id="PF00126">
    <property type="entry name" value="HTH_1"/>
    <property type="match status" value="1"/>
</dbReference>
<dbReference type="STRING" id="748449.Halha_2579"/>
<dbReference type="OrthoDB" id="9778774at2"/>
<keyword evidence="4" id="KW-0804">Transcription</keyword>